<organism evidence="1 2">
    <name type="scientific">Apiospora phragmitis</name>
    <dbReference type="NCBI Taxonomy" id="2905665"/>
    <lineage>
        <taxon>Eukaryota</taxon>
        <taxon>Fungi</taxon>
        <taxon>Dikarya</taxon>
        <taxon>Ascomycota</taxon>
        <taxon>Pezizomycotina</taxon>
        <taxon>Sordariomycetes</taxon>
        <taxon>Xylariomycetidae</taxon>
        <taxon>Amphisphaeriales</taxon>
        <taxon>Apiosporaceae</taxon>
        <taxon>Apiospora</taxon>
    </lineage>
</organism>
<gene>
    <name evidence="1" type="ORF">PG994_000266</name>
</gene>
<sequence>MANLSSPPSYGFDDHEELQEWATCVQTLADSSRRNNAVALEAYLAKHGAVHSSSGRSKDVFLCAVVNESIEAYRTLVTYQETQDRSR</sequence>
<proteinExistence type="predicted"/>
<evidence type="ECO:0008006" key="3">
    <source>
        <dbReference type="Google" id="ProtNLM"/>
    </source>
</evidence>
<protein>
    <recommendedName>
        <fullName evidence="3">PH domain-containing protein</fullName>
    </recommendedName>
</protein>
<evidence type="ECO:0000313" key="2">
    <source>
        <dbReference type="Proteomes" id="UP001480595"/>
    </source>
</evidence>
<name>A0ABR1X5S9_9PEZI</name>
<comment type="caution">
    <text evidence="1">The sequence shown here is derived from an EMBL/GenBank/DDBJ whole genome shotgun (WGS) entry which is preliminary data.</text>
</comment>
<dbReference type="Proteomes" id="UP001480595">
    <property type="component" value="Unassembled WGS sequence"/>
</dbReference>
<keyword evidence="2" id="KW-1185">Reference proteome</keyword>
<reference evidence="1 2" key="1">
    <citation type="submission" date="2023-01" db="EMBL/GenBank/DDBJ databases">
        <title>Analysis of 21 Apiospora genomes using comparative genomics revels a genus with tremendous synthesis potential of carbohydrate active enzymes and secondary metabolites.</title>
        <authorList>
            <person name="Sorensen T."/>
        </authorList>
    </citation>
    <scope>NUCLEOTIDE SEQUENCE [LARGE SCALE GENOMIC DNA]</scope>
    <source>
        <strain evidence="1 2">CBS 135458</strain>
    </source>
</reference>
<evidence type="ECO:0000313" key="1">
    <source>
        <dbReference type="EMBL" id="KAK8090761.1"/>
    </source>
</evidence>
<dbReference type="EMBL" id="JAQQWL010000001">
    <property type="protein sequence ID" value="KAK8090761.1"/>
    <property type="molecule type" value="Genomic_DNA"/>
</dbReference>
<dbReference type="GeneID" id="92084738"/>
<dbReference type="RefSeq" id="XP_066722307.1">
    <property type="nucleotide sequence ID" value="XM_066851675.1"/>
</dbReference>
<accession>A0ABR1X5S9</accession>